<dbReference type="OrthoDB" id="10254627at2759"/>
<dbReference type="KEGG" id="mng:MNEG_5740"/>
<evidence type="ECO:0000256" key="1">
    <source>
        <dbReference type="SAM" id="MobiDB-lite"/>
    </source>
</evidence>
<gene>
    <name evidence="2" type="ORF">MNEG_5740</name>
</gene>
<reference evidence="2 3" key="1">
    <citation type="journal article" date="2013" name="BMC Genomics">
        <title>Reconstruction of the lipid metabolism for the microalga Monoraphidium neglectum from its genome sequence reveals characteristics suitable for biofuel production.</title>
        <authorList>
            <person name="Bogen C."/>
            <person name="Al-Dilaimi A."/>
            <person name="Albersmeier A."/>
            <person name="Wichmann J."/>
            <person name="Grundmann M."/>
            <person name="Rupp O."/>
            <person name="Lauersen K.J."/>
            <person name="Blifernez-Klassen O."/>
            <person name="Kalinowski J."/>
            <person name="Goesmann A."/>
            <person name="Mussgnug J.H."/>
            <person name="Kruse O."/>
        </authorList>
    </citation>
    <scope>NUCLEOTIDE SEQUENCE [LARGE SCALE GENOMIC DNA]</scope>
    <source>
        <strain evidence="2 3">SAG 48.87</strain>
    </source>
</reference>
<name>A0A0D2L5B6_9CHLO</name>
<evidence type="ECO:0000313" key="2">
    <source>
        <dbReference type="EMBL" id="KIZ02224.1"/>
    </source>
</evidence>
<dbReference type="STRING" id="145388.A0A0D2L5B6"/>
<dbReference type="AlphaFoldDB" id="A0A0D2L5B6"/>
<organism evidence="2 3">
    <name type="scientific">Monoraphidium neglectum</name>
    <dbReference type="NCBI Taxonomy" id="145388"/>
    <lineage>
        <taxon>Eukaryota</taxon>
        <taxon>Viridiplantae</taxon>
        <taxon>Chlorophyta</taxon>
        <taxon>core chlorophytes</taxon>
        <taxon>Chlorophyceae</taxon>
        <taxon>CS clade</taxon>
        <taxon>Sphaeropleales</taxon>
        <taxon>Selenastraceae</taxon>
        <taxon>Monoraphidium</taxon>
    </lineage>
</organism>
<feature type="compositionally biased region" description="Low complexity" evidence="1">
    <location>
        <begin position="67"/>
        <end position="80"/>
    </location>
</feature>
<dbReference type="RefSeq" id="XP_013901243.1">
    <property type="nucleotide sequence ID" value="XM_014045789.1"/>
</dbReference>
<sequence length="295" mass="31882">MIPLQVLGFLPGAQQLSSRVLPVALRAVLAVVEGGCGCGVYSAGTRASSSSFSSVAPQRSRGRRRNQQQQQEQQQLSTSQPWGRIPDEDLPVQYSLRPSVMSPLHSVYRKHQELQRWADFAALGAAAQIKLGEEITAATDAEVPSELARRRKALGALTNAYAAALSEGPLTPPARPDQGQGYTLMLEQRLADEQPDFIEFSRVLSGERDVWDYWFEDFAPRYDGLPGLAPLVKAFSRPSIAEVRAHAAPPPLLTVARTCSLGTAGRGRLGAAVVESSVARQGLRAASVPPMRACR</sequence>
<protein>
    <submittedName>
        <fullName evidence="2">Uncharacterized protein</fullName>
    </submittedName>
</protein>
<dbReference type="Proteomes" id="UP000054498">
    <property type="component" value="Unassembled WGS sequence"/>
</dbReference>
<keyword evidence="3" id="KW-1185">Reference proteome</keyword>
<dbReference type="EMBL" id="KK101094">
    <property type="protein sequence ID" value="KIZ02224.1"/>
    <property type="molecule type" value="Genomic_DNA"/>
</dbReference>
<accession>A0A0D2L5B6</accession>
<evidence type="ECO:0000313" key="3">
    <source>
        <dbReference type="Proteomes" id="UP000054498"/>
    </source>
</evidence>
<proteinExistence type="predicted"/>
<dbReference type="GeneID" id="25738617"/>
<feature type="region of interest" description="Disordered" evidence="1">
    <location>
        <begin position="45"/>
        <end position="88"/>
    </location>
</feature>
<feature type="compositionally biased region" description="Low complexity" evidence="1">
    <location>
        <begin position="45"/>
        <end position="59"/>
    </location>
</feature>